<feature type="compositionally biased region" description="Basic and acidic residues" evidence="1">
    <location>
        <begin position="11"/>
        <end position="20"/>
    </location>
</feature>
<protein>
    <submittedName>
        <fullName evidence="2">Uncharacterized protein</fullName>
    </submittedName>
</protein>
<organism evidence="2 3">
    <name type="scientific">Amycolatopsis mediterranei (strain S699)</name>
    <name type="common">Nocardia mediterranei</name>
    <dbReference type="NCBI Taxonomy" id="713604"/>
    <lineage>
        <taxon>Bacteria</taxon>
        <taxon>Bacillati</taxon>
        <taxon>Actinomycetota</taxon>
        <taxon>Actinomycetes</taxon>
        <taxon>Pseudonocardiales</taxon>
        <taxon>Pseudonocardiaceae</taxon>
        <taxon>Amycolatopsis</taxon>
    </lineage>
</organism>
<dbReference type="EMBL" id="CP002896">
    <property type="protein sequence ID" value="AEK45960.1"/>
    <property type="molecule type" value="Genomic_DNA"/>
</dbReference>
<sequence>MRRGTVSQVPDARRRQRDEVKAGLHRFTEIRPDVTQRVRQRLKWIVRPDRQRTQRKMPRPCQYELSPSHVQVRLRQLTVHGGFSSHERQDW</sequence>
<gene>
    <name evidence="2" type="ordered locus">RAM_37465</name>
</gene>
<accession>A0A9R0UCM6</accession>
<dbReference type="Proteomes" id="UP000006138">
    <property type="component" value="Chromosome"/>
</dbReference>
<name>A0A9R0UCM6_AMYMS</name>
<dbReference type="AlphaFoldDB" id="A0A9R0UCM6"/>
<proteinExistence type="predicted"/>
<evidence type="ECO:0000313" key="3">
    <source>
        <dbReference type="Proteomes" id="UP000006138"/>
    </source>
</evidence>
<reference evidence="2 3" key="1">
    <citation type="journal article" date="2011" name="J. Bacteriol.">
        <title>Whole genome sequence of the rifamycin B-producing strain Amycolatopsis mediterranei S699.</title>
        <authorList>
            <person name="Verma M."/>
            <person name="Kaur J."/>
            <person name="Kumar M."/>
            <person name="Kumari K."/>
            <person name="Saxena A."/>
            <person name="Anand S."/>
            <person name="Nigam A."/>
            <person name="Ravi V."/>
            <person name="Raghuvanshi S."/>
            <person name="Khurana P."/>
            <person name="Tyagi A.K."/>
            <person name="Khurana J.P."/>
            <person name="Lal R."/>
        </authorList>
    </citation>
    <scope>NUCLEOTIDE SEQUENCE [LARGE SCALE GENOMIC DNA]</scope>
    <source>
        <strain evidence="2 3">S699</strain>
    </source>
</reference>
<evidence type="ECO:0000256" key="1">
    <source>
        <dbReference type="SAM" id="MobiDB-lite"/>
    </source>
</evidence>
<feature type="region of interest" description="Disordered" evidence="1">
    <location>
        <begin position="1"/>
        <end position="20"/>
    </location>
</feature>
<evidence type="ECO:0000313" key="2">
    <source>
        <dbReference type="EMBL" id="AEK45960.1"/>
    </source>
</evidence>
<dbReference type="KEGG" id="amn:RAM_37465"/>
<keyword evidence="3" id="KW-1185">Reference proteome</keyword>